<dbReference type="AlphaFoldDB" id="A0A7E4UYH9"/>
<reference evidence="3" key="2">
    <citation type="submission" date="2020-10" db="UniProtKB">
        <authorList>
            <consortium name="WormBaseParasite"/>
        </authorList>
    </citation>
    <scope>IDENTIFICATION</scope>
</reference>
<dbReference type="Proteomes" id="UP000492821">
    <property type="component" value="Unassembled WGS sequence"/>
</dbReference>
<name>A0A7E4UYH9_PANRE</name>
<dbReference type="GO" id="GO:0004143">
    <property type="term" value="F:ATP-dependent diacylglycerol kinase activity"/>
    <property type="evidence" value="ECO:0007669"/>
    <property type="project" value="TreeGrafter"/>
</dbReference>
<protein>
    <submittedName>
        <fullName evidence="3">DAGKc domain-containing protein</fullName>
    </submittedName>
</protein>
<dbReference type="GO" id="GO:0001729">
    <property type="term" value="F:ceramide kinase activity"/>
    <property type="evidence" value="ECO:0007669"/>
    <property type="project" value="TreeGrafter"/>
</dbReference>
<proteinExistence type="predicted"/>
<sequence length="469" mass="52282">MQRIKNAGQTLYNHKKKAIFASLVAAWGVNYVRHWIRDGDIRAYYARQALHQGEQLISAEDQPRRVTVLLNKSANGGSAIANFKQNALPLLHLAGIAVTVIKTEDAAQLRNLCAVLDRTEADGIFIVGGDGTLNNALAGLVERKSEYAPIPVGIFPGGRNNTALRALVPSVFRHTDDVRYQCESAMAVIDGTVKAVKPVRLDLVSVVPVEVEKPNEETGETEVTQLEHETVKQETIYTLGDITNGWFAYIDDRKWKFWYYGGFKRRFAYGWEMIKNSAAEVRTEIGLTDYCSGCNRCRTTKTEVVEKPTWRWWHALIGAPKPPKSDVTVKNYSQIVNEGCGRVTELCTQGTDVVISNEQHEDACGLRLRVGGTFAGRWGVARDGWNRTSEGLLTASAEHGFYTTDLIASQISMKFIEAPERLRKIFIAGDAKDFIPEKASVTIRPVEDSIYVFAPKSLRVGLEHLHDQK</sequence>
<organism evidence="2 3">
    <name type="scientific">Panagrellus redivivus</name>
    <name type="common">Microworm</name>
    <dbReference type="NCBI Taxonomy" id="6233"/>
    <lineage>
        <taxon>Eukaryota</taxon>
        <taxon>Metazoa</taxon>
        <taxon>Ecdysozoa</taxon>
        <taxon>Nematoda</taxon>
        <taxon>Chromadorea</taxon>
        <taxon>Rhabditida</taxon>
        <taxon>Tylenchina</taxon>
        <taxon>Panagrolaimomorpha</taxon>
        <taxon>Panagrolaimoidea</taxon>
        <taxon>Panagrolaimidae</taxon>
        <taxon>Panagrellus</taxon>
    </lineage>
</organism>
<accession>A0A7E4UYH9</accession>
<dbReference type="GO" id="GO:0005739">
    <property type="term" value="C:mitochondrion"/>
    <property type="evidence" value="ECO:0007669"/>
    <property type="project" value="TreeGrafter"/>
</dbReference>
<dbReference type="WBParaSite" id="Pan_g14019.t1">
    <property type="protein sequence ID" value="Pan_g14019.t1"/>
    <property type="gene ID" value="Pan_g14019"/>
</dbReference>
<dbReference type="InterPro" id="IPR050187">
    <property type="entry name" value="Lipid_Phosphate_FormReg"/>
</dbReference>
<dbReference type="Gene3D" id="3.40.50.10330">
    <property type="entry name" value="Probable inorganic polyphosphate/atp-NAD kinase, domain 1"/>
    <property type="match status" value="1"/>
</dbReference>
<dbReference type="GO" id="GO:0047620">
    <property type="term" value="F:acylglycerol kinase activity"/>
    <property type="evidence" value="ECO:0007669"/>
    <property type="project" value="TreeGrafter"/>
</dbReference>
<evidence type="ECO:0000313" key="2">
    <source>
        <dbReference type="Proteomes" id="UP000492821"/>
    </source>
</evidence>
<keyword evidence="2" id="KW-1185">Reference proteome</keyword>
<dbReference type="Pfam" id="PF00781">
    <property type="entry name" value="DAGK_cat"/>
    <property type="match status" value="1"/>
</dbReference>
<evidence type="ECO:0000259" key="1">
    <source>
        <dbReference type="PROSITE" id="PS50146"/>
    </source>
</evidence>
<reference evidence="2" key="1">
    <citation type="journal article" date="2013" name="Genetics">
        <title>The draft genome and transcriptome of Panagrellus redivivus are shaped by the harsh demands of a free-living lifestyle.</title>
        <authorList>
            <person name="Srinivasan J."/>
            <person name="Dillman A.R."/>
            <person name="Macchietto M.G."/>
            <person name="Heikkinen L."/>
            <person name="Lakso M."/>
            <person name="Fracchia K.M."/>
            <person name="Antoshechkin I."/>
            <person name="Mortazavi A."/>
            <person name="Wong G."/>
            <person name="Sternberg P.W."/>
        </authorList>
    </citation>
    <scope>NUCLEOTIDE SEQUENCE [LARGE SCALE GENOMIC DNA]</scope>
    <source>
        <strain evidence="2">MT8872</strain>
    </source>
</reference>
<dbReference type="PROSITE" id="PS50146">
    <property type="entry name" value="DAGK"/>
    <property type="match status" value="1"/>
</dbReference>
<dbReference type="PANTHER" id="PTHR12358">
    <property type="entry name" value="SPHINGOSINE KINASE"/>
    <property type="match status" value="1"/>
</dbReference>
<dbReference type="PANTHER" id="PTHR12358:SF31">
    <property type="entry name" value="ACYLGLYCEROL KINASE, MITOCHONDRIAL"/>
    <property type="match status" value="1"/>
</dbReference>
<evidence type="ECO:0000313" key="3">
    <source>
        <dbReference type="WBParaSite" id="Pan_g14019.t1"/>
    </source>
</evidence>
<dbReference type="GO" id="GO:0046512">
    <property type="term" value="P:sphingosine biosynthetic process"/>
    <property type="evidence" value="ECO:0007669"/>
    <property type="project" value="TreeGrafter"/>
</dbReference>
<dbReference type="InterPro" id="IPR017438">
    <property type="entry name" value="ATP-NAD_kinase_N"/>
</dbReference>
<dbReference type="SUPFAM" id="SSF111331">
    <property type="entry name" value="NAD kinase/diacylglycerol kinase-like"/>
    <property type="match status" value="1"/>
</dbReference>
<dbReference type="GO" id="GO:0016020">
    <property type="term" value="C:membrane"/>
    <property type="evidence" value="ECO:0007669"/>
    <property type="project" value="TreeGrafter"/>
</dbReference>
<feature type="domain" description="DAGKc" evidence="1">
    <location>
        <begin position="61"/>
        <end position="209"/>
    </location>
</feature>
<dbReference type="InterPro" id="IPR016064">
    <property type="entry name" value="NAD/diacylglycerol_kinase_sf"/>
</dbReference>
<dbReference type="GO" id="GO:0046513">
    <property type="term" value="P:ceramide biosynthetic process"/>
    <property type="evidence" value="ECO:0007669"/>
    <property type="project" value="TreeGrafter"/>
</dbReference>
<dbReference type="InterPro" id="IPR001206">
    <property type="entry name" value="Diacylglycerol_kinase_cat_dom"/>
</dbReference>